<evidence type="ECO:0000313" key="2">
    <source>
        <dbReference type="Proteomes" id="UP000439903"/>
    </source>
</evidence>
<name>A0A8H4AJE8_GIGMA</name>
<proteinExistence type="predicted"/>
<accession>A0A8H4AJE8</accession>
<dbReference type="AlphaFoldDB" id="A0A8H4AJE8"/>
<comment type="caution">
    <text evidence="1">The sequence shown here is derived from an EMBL/GenBank/DDBJ whole genome shotgun (WGS) entry which is preliminary data.</text>
</comment>
<protein>
    <submittedName>
        <fullName evidence="1">Uncharacterized protein</fullName>
    </submittedName>
</protein>
<organism evidence="1 2">
    <name type="scientific">Gigaspora margarita</name>
    <dbReference type="NCBI Taxonomy" id="4874"/>
    <lineage>
        <taxon>Eukaryota</taxon>
        <taxon>Fungi</taxon>
        <taxon>Fungi incertae sedis</taxon>
        <taxon>Mucoromycota</taxon>
        <taxon>Glomeromycotina</taxon>
        <taxon>Glomeromycetes</taxon>
        <taxon>Diversisporales</taxon>
        <taxon>Gigasporaceae</taxon>
        <taxon>Gigaspora</taxon>
    </lineage>
</organism>
<evidence type="ECO:0000313" key="1">
    <source>
        <dbReference type="EMBL" id="KAF0502483.1"/>
    </source>
</evidence>
<dbReference type="OrthoDB" id="10648089at2759"/>
<dbReference type="Proteomes" id="UP000439903">
    <property type="component" value="Unassembled WGS sequence"/>
</dbReference>
<sequence length="147" mass="16898">MNHTNGRVNYGCIYENGFEPEEVGPDLTFDAFNDDIPLENTGLETDSCARISKGKETFKWNMKSAGMSVIVCRSGDGIGDEKFAEMGNVEQSWRRIPLHKSPIDHQDVWCYRRYGSKDQSESRNKEKIEFLKRLYLDHIVDATGWNI</sequence>
<keyword evidence="2" id="KW-1185">Reference proteome</keyword>
<dbReference type="EMBL" id="WTPW01000523">
    <property type="protein sequence ID" value="KAF0502483.1"/>
    <property type="molecule type" value="Genomic_DNA"/>
</dbReference>
<reference evidence="1 2" key="1">
    <citation type="journal article" date="2019" name="Environ. Microbiol.">
        <title>At the nexus of three kingdoms: the genome of the mycorrhizal fungus Gigaspora margarita provides insights into plant, endobacterial and fungal interactions.</title>
        <authorList>
            <person name="Venice F."/>
            <person name="Ghignone S."/>
            <person name="Salvioli di Fossalunga A."/>
            <person name="Amselem J."/>
            <person name="Novero M."/>
            <person name="Xianan X."/>
            <person name="Sedzielewska Toro K."/>
            <person name="Morin E."/>
            <person name="Lipzen A."/>
            <person name="Grigoriev I.V."/>
            <person name="Henrissat B."/>
            <person name="Martin F.M."/>
            <person name="Bonfante P."/>
        </authorList>
    </citation>
    <scope>NUCLEOTIDE SEQUENCE [LARGE SCALE GENOMIC DNA]</scope>
    <source>
        <strain evidence="1 2">BEG34</strain>
    </source>
</reference>
<gene>
    <name evidence="1" type="ORF">F8M41_019792</name>
</gene>